<evidence type="ECO:0000256" key="2">
    <source>
        <dbReference type="ARBA" id="ARBA00008892"/>
    </source>
</evidence>
<feature type="transmembrane region" description="Helical" evidence="13">
    <location>
        <begin position="7"/>
        <end position="30"/>
    </location>
</feature>
<keyword evidence="4 12" id="KW-0813">Transport</keyword>
<evidence type="ECO:0000256" key="1">
    <source>
        <dbReference type="ARBA" id="ARBA00004304"/>
    </source>
</evidence>
<comment type="subunit">
    <text evidence="3">F-type ATPases have 2 components, CF(1) - the catalytic core - and CF(0) - the membrane proton channel.</text>
</comment>
<keyword evidence="11 13" id="KW-0472">Membrane</keyword>
<evidence type="ECO:0000256" key="11">
    <source>
        <dbReference type="ARBA" id="ARBA00023136"/>
    </source>
</evidence>
<keyword evidence="10 12" id="KW-0496">Mitochondrion</keyword>
<evidence type="ECO:0000256" key="10">
    <source>
        <dbReference type="ARBA" id="ARBA00023128"/>
    </source>
</evidence>
<protein>
    <recommendedName>
        <fullName evidence="12">ATP synthase complex subunit 8</fullName>
    </recommendedName>
</protein>
<evidence type="ECO:0000256" key="6">
    <source>
        <dbReference type="ARBA" id="ARBA00022692"/>
    </source>
</evidence>
<dbReference type="GO" id="GO:0015078">
    <property type="term" value="F:proton transmembrane transporter activity"/>
    <property type="evidence" value="ECO:0007669"/>
    <property type="project" value="InterPro"/>
</dbReference>
<name>A0A1Q1MPI1_9ORTH</name>
<dbReference type="GO" id="GO:0031966">
    <property type="term" value="C:mitochondrial membrane"/>
    <property type="evidence" value="ECO:0007669"/>
    <property type="project" value="UniProtKB-SubCell"/>
</dbReference>
<evidence type="ECO:0000256" key="3">
    <source>
        <dbReference type="ARBA" id="ARBA00011291"/>
    </source>
</evidence>
<evidence type="ECO:0000256" key="4">
    <source>
        <dbReference type="ARBA" id="ARBA00022448"/>
    </source>
</evidence>
<dbReference type="RefSeq" id="YP_009349860.1">
    <property type="nucleotide sequence ID" value="NC_033989.1"/>
</dbReference>
<dbReference type="EMBL" id="KX057726">
    <property type="protein sequence ID" value="AQM39996.1"/>
    <property type="molecule type" value="Genomic_DNA"/>
</dbReference>
<dbReference type="CTD" id="4509"/>
<gene>
    <name evidence="14" type="primary">ATP8</name>
</gene>
<sequence length="52" mass="6112">MPQMAPISWLLLFIMFSMSLIMFCSMNYFISMPSTPLSSNEDISKNSLDWKW</sequence>
<accession>A0A1Q1MPI1</accession>
<dbReference type="AlphaFoldDB" id="A0A1Q1MPI1"/>
<keyword evidence="8 13" id="KW-1133">Transmembrane helix</keyword>
<evidence type="ECO:0000313" key="14">
    <source>
        <dbReference type="EMBL" id="AQM39996.1"/>
    </source>
</evidence>
<evidence type="ECO:0000256" key="12">
    <source>
        <dbReference type="RuleBase" id="RU003661"/>
    </source>
</evidence>
<keyword evidence="7 12" id="KW-0375">Hydrogen ion transport</keyword>
<evidence type="ECO:0000256" key="8">
    <source>
        <dbReference type="ARBA" id="ARBA00022989"/>
    </source>
</evidence>
<dbReference type="GO" id="GO:0045259">
    <property type="term" value="C:proton-transporting ATP synthase complex"/>
    <property type="evidence" value="ECO:0007669"/>
    <property type="project" value="UniProtKB-KW"/>
</dbReference>
<keyword evidence="9 12" id="KW-0406">Ion transport</keyword>
<keyword evidence="6 12" id="KW-0812">Transmembrane</keyword>
<organism evidence="14">
    <name type="scientific">Diestrammena asynamora</name>
    <dbReference type="NCBI Taxonomy" id="470930"/>
    <lineage>
        <taxon>Eukaryota</taxon>
        <taxon>Metazoa</taxon>
        <taxon>Ecdysozoa</taxon>
        <taxon>Arthropoda</taxon>
        <taxon>Hexapoda</taxon>
        <taxon>Insecta</taxon>
        <taxon>Pterygota</taxon>
        <taxon>Neoptera</taxon>
        <taxon>Polyneoptera</taxon>
        <taxon>Orthoptera</taxon>
        <taxon>Ensifera</taxon>
        <taxon>Tettigoniidea</taxon>
        <taxon>Rhaphidophoroidea</taxon>
        <taxon>Rhaphidophoridae</taxon>
        <taxon>Aemodogryllinae</taxon>
        <taxon>Diestrammena</taxon>
    </lineage>
</organism>
<dbReference type="Pfam" id="PF00895">
    <property type="entry name" value="ATP-synt_8"/>
    <property type="match status" value="1"/>
</dbReference>
<evidence type="ECO:0000256" key="7">
    <source>
        <dbReference type="ARBA" id="ARBA00022781"/>
    </source>
</evidence>
<proteinExistence type="inferred from homology"/>
<keyword evidence="5 12" id="KW-0138">CF(0)</keyword>
<evidence type="ECO:0000256" key="5">
    <source>
        <dbReference type="ARBA" id="ARBA00022547"/>
    </source>
</evidence>
<reference evidence="14" key="1">
    <citation type="submission" date="2016-04" db="EMBL/GenBank/DDBJ databases">
        <title>Towards a higher-level phylogeny of ensiferan insects inferred from mitochondrial genome sequences.</title>
        <authorList>
            <person name="Zhou Z.J."/>
        </authorList>
    </citation>
    <scope>NUCLEOTIDE SEQUENCE</scope>
</reference>
<evidence type="ECO:0000256" key="9">
    <source>
        <dbReference type="ARBA" id="ARBA00023065"/>
    </source>
</evidence>
<geneLocation type="mitochondrion" evidence="14"/>
<dbReference type="GeneID" id="31085798"/>
<comment type="subcellular location">
    <subcellularLocation>
        <location evidence="1 12">Mitochondrion membrane</location>
        <topology evidence="1 12">Single-pass membrane protein</topology>
    </subcellularLocation>
</comment>
<dbReference type="InterPro" id="IPR001421">
    <property type="entry name" value="ATP8_metazoa"/>
</dbReference>
<evidence type="ECO:0000256" key="13">
    <source>
        <dbReference type="SAM" id="Phobius"/>
    </source>
</evidence>
<dbReference type="GO" id="GO:0015986">
    <property type="term" value="P:proton motive force-driven ATP synthesis"/>
    <property type="evidence" value="ECO:0007669"/>
    <property type="project" value="InterPro"/>
</dbReference>
<comment type="similarity">
    <text evidence="2 12">Belongs to the ATPase protein 8 family.</text>
</comment>